<dbReference type="GO" id="GO:0005935">
    <property type="term" value="C:cellular bud neck"/>
    <property type="evidence" value="ECO:0007669"/>
    <property type="project" value="TreeGrafter"/>
</dbReference>
<keyword evidence="2" id="KW-0472">Membrane</keyword>
<feature type="region of interest" description="Disordered" evidence="1">
    <location>
        <begin position="112"/>
        <end position="143"/>
    </location>
</feature>
<accession>A0A9P7TVH1</accession>
<comment type="caution">
    <text evidence="3">The sequence shown here is derived from an EMBL/GenBank/DDBJ whole genome shotgun (WGS) entry which is preliminary data.</text>
</comment>
<dbReference type="EMBL" id="SRQM01000138">
    <property type="protein sequence ID" value="KAG6117457.1"/>
    <property type="molecule type" value="Genomic_DNA"/>
</dbReference>
<dbReference type="PANTHER" id="PTHR40018">
    <property type="entry name" value="[PSI+] INDUCTION PROTEIN 2"/>
    <property type="match status" value="1"/>
</dbReference>
<proteinExistence type="predicted"/>
<feature type="compositionally biased region" description="Polar residues" evidence="1">
    <location>
        <begin position="184"/>
        <end position="199"/>
    </location>
</feature>
<feature type="compositionally biased region" description="Polar residues" evidence="1">
    <location>
        <begin position="383"/>
        <end position="396"/>
    </location>
</feature>
<feature type="region of interest" description="Disordered" evidence="1">
    <location>
        <begin position="269"/>
        <end position="314"/>
    </location>
</feature>
<feature type="transmembrane region" description="Helical" evidence="2">
    <location>
        <begin position="63"/>
        <end position="80"/>
    </location>
</feature>
<feature type="compositionally biased region" description="Pro residues" evidence="1">
    <location>
        <begin position="119"/>
        <end position="138"/>
    </location>
</feature>
<feature type="compositionally biased region" description="Polar residues" evidence="1">
    <location>
        <begin position="228"/>
        <end position="239"/>
    </location>
</feature>
<dbReference type="AlphaFoldDB" id="A0A9P7TVH1"/>
<evidence type="ECO:0000313" key="3">
    <source>
        <dbReference type="EMBL" id="KAG6117457.1"/>
    </source>
</evidence>
<evidence type="ECO:0008006" key="5">
    <source>
        <dbReference type="Google" id="ProtNLM"/>
    </source>
</evidence>
<evidence type="ECO:0000256" key="2">
    <source>
        <dbReference type="SAM" id="Phobius"/>
    </source>
</evidence>
<keyword evidence="4" id="KW-1185">Reference proteome</keyword>
<dbReference type="GO" id="GO:0005886">
    <property type="term" value="C:plasma membrane"/>
    <property type="evidence" value="ECO:0007669"/>
    <property type="project" value="TreeGrafter"/>
</dbReference>
<organism evidence="3 4">
    <name type="scientific">Claviceps humidiphila</name>
    <dbReference type="NCBI Taxonomy" id="1294629"/>
    <lineage>
        <taxon>Eukaryota</taxon>
        <taxon>Fungi</taxon>
        <taxon>Dikarya</taxon>
        <taxon>Ascomycota</taxon>
        <taxon>Pezizomycotina</taxon>
        <taxon>Sordariomycetes</taxon>
        <taxon>Hypocreomycetidae</taxon>
        <taxon>Hypocreales</taxon>
        <taxon>Clavicipitaceae</taxon>
        <taxon>Claviceps</taxon>
    </lineage>
</organism>
<reference evidence="3 4" key="1">
    <citation type="journal article" date="2020" name="bioRxiv">
        <title>Whole genome comparisons of ergot fungi reveals the divergence and evolution of species within the genus Claviceps are the result of varying mechanisms driving genome evolution and host range expansion.</title>
        <authorList>
            <person name="Wyka S.A."/>
            <person name="Mondo S.J."/>
            <person name="Liu M."/>
            <person name="Dettman J."/>
            <person name="Nalam V."/>
            <person name="Broders K.D."/>
        </authorList>
    </citation>
    <scope>NUCLEOTIDE SEQUENCE [LARGE SCALE GENOMIC DNA]</scope>
    <source>
        <strain evidence="3 4">LM576</strain>
    </source>
</reference>
<evidence type="ECO:0000256" key="1">
    <source>
        <dbReference type="SAM" id="MobiDB-lite"/>
    </source>
</evidence>
<gene>
    <name evidence="3" type="ORF">E4U13_001051</name>
</gene>
<dbReference type="PANTHER" id="PTHR40018:SF1">
    <property type="entry name" value="[PSI+] INDUCTION PROTEIN 2"/>
    <property type="match status" value="1"/>
</dbReference>
<protein>
    <recommendedName>
        <fullName evidence="5">Fibroin-3 related protein</fullName>
    </recommendedName>
</protein>
<dbReference type="Proteomes" id="UP000732380">
    <property type="component" value="Unassembled WGS sequence"/>
</dbReference>
<feature type="region of interest" description="Disordered" evidence="1">
    <location>
        <begin position="382"/>
        <end position="630"/>
    </location>
</feature>
<feature type="region of interest" description="Disordered" evidence="1">
    <location>
        <begin position="182"/>
        <end position="239"/>
    </location>
</feature>
<evidence type="ECO:0000313" key="4">
    <source>
        <dbReference type="Proteomes" id="UP000732380"/>
    </source>
</evidence>
<name>A0A9P7TVH1_9HYPO</name>
<feature type="compositionally biased region" description="Polar residues" evidence="1">
    <location>
        <begin position="586"/>
        <end position="623"/>
    </location>
</feature>
<feature type="compositionally biased region" description="Basic and acidic residues" evidence="1">
    <location>
        <begin position="536"/>
        <end position="558"/>
    </location>
</feature>
<keyword evidence="2" id="KW-1133">Transmembrane helix</keyword>
<keyword evidence="2" id="KW-0812">Transmembrane</keyword>
<sequence length="630" mass="68712">MGAIDIAMARSLRPPAWELVRNALARGVAQGLSQRSVVNDAQNKVTDVKTAFSSWNNCMKATFCKWPVIAIIIVGSLIIFRSRKTKYLDEPYIPPNHGQAGQAGQAGYHTQAPMQNHVPFPPAPAPAPPPPPPPPPEPSKFRSPQYAVFDVSKKGADDALPHMPTWDQHADQKVMVEEGVEMSNLKTSPTWSQTRQHANAPSPRPVSPISAINMDLNGQSYGGVPGSASGQMSNHSQQDLVPNQPAMRYRQPGPGIYGARDIKHHQTYNAKRQSEGFGLDEPYDEPSPMPNSAVHGHPSQQLQLYDGPAHQPYDSLADQPYGAVAAVEAGAYAGMRNQPGSLRHPQSYGAAPMGVRNNSTSLDTRQPFYGILPIADVAMASGGRQSPAPTQAQAYHQHSYRQEEVEQIAEMPANPPDHSSILASDHAQRVQTSPIERPALMELPGSVPQEAPGVRRPRPANKAALGFDRSPLGQDPRMRNSPVPREPPGPRGESPFDRPSRGLPDNDQGYGRSSHQVSRENTNRSYSSAPPQKPSHRLERRFTPEPERHNSSLTERQRTPAPHALSRPVPPPSNSFNQSSPPQSPITNSAGFDFTSGYSRPQVNLSPTDQSPTSATYPGQRTYQCDRQHP</sequence>
<dbReference type="InterPro" id="IPR037504">
    <property type="entry name" value="PSI_induc_2"/>
</dbReference>